<comment type="caution">
    <text evidence="1">The sequence shown here is derived from an EMBL/GenBank/DDBJ whole genome shotgun (WGS) entry which is preliminary data.</text>
</comment>
<reference evidence="1" key="1">
    <citation type="submission" date="2022-09" db="EMBL/GenBank/DDBJ databases">
        <title>Novosphingobium sp. Nov., a polycyclic aromatic hydrocarbon-degrading bacterium isolated form mangrove sediments in HongKong.</title>
        <authorList>
            <person name="Hu Z."/>
        </authorList>
    </citation>
    <scope>NUCLEOTIDE SEQUENCE</scope>
    <source>
        <strain evidence="1">HK4-1</strain>
    </source>
</reference>
<dbReference type="Proteomes" id="UP001165583">
    <property type="component" value="Unassembled WGS sequence"/>
</dbReference>
<dbReference type="SUPFAM" id="SSF159245">
    <property type="entry name" value="AttH-like"/>
    <property type="match status" value="1"/>
</dbReference>
<organism evidence="1 2">
    <name type="scientific">Novosphingobium mangrovi</name>
    <name type="common">ex Huang et al. 2023</name>
    <dbReference type="NCBI Taxonomy" id="2976432"/>
    <lineage>
        <taxon>Bacteria</taxon>
        <taxon>Pseudomonadati</taxon>
        <taxon>Pseudomonadota</taxon>
        <taxon>Alphaproteobacteria</taxon>
        <taxon>Sphingomonadales</taxon>
        <taxon>Sphingomonadaceae</taxon>
        <taxon>Novosphingobium</taxon>
    </lineage>
</organism>
<protein>
    <submittedName>
        <fullName evidence="1">Uncharacterized protein</fullName>
    </submittedName>
</protein>
<sequence length="405" mass="46009">MTAYDGFGGNQPVKFIRNEMEDIGMLTALDELLNHQIVDTHATVSSSEQSWTEKIWSAIVRKDGTLAIDFGLGRYHNRGVLDGWAAVSRGSEQWTVRANRELRDDPSITQVGPLRYEILEPLRKVRYVCEKNDAQPIAYDIVFTAEMPPFFENRHKQREKDGFRVGSDVIRYHQIGVPSGWVEIEGERIEIKPEEWTEYRDHSWGTRLDVGAHNADVKPTSDFGDVRFGEGEFILVWSPFMLVKPNGEKYAYHFYFQSKQGRIFYSSGYLNHDDGRQEAVARVRPELRYDDVTRRLLGGQVHFDMLQGGTHTVNVEVMGTSGVHLGPGLYLGFDGRKHGSWHGPLTIEGEKFENTLDRGTLERIRQLRDCPIRVTEGDAVGYGIMETIIHGEHPELGLTAANSLV</sequence>
<gene>
    <name evidence="1" type="ORF">NZK81_07115</name>
</gene>
<name>A0ABT2I403_9SPHN</name>
<dbReference type="RefSeq" id="WP_260045304.1">
    <property type="nucleotide sequence ID" value="NZ_JANZXA010000003.1"/>
</dbReference>
<evidence type="ECO:0000313" key="1">
    <source>
        <dbReference type="EMBL" id="MCT2399312.1"/>
    </source>
</evidence>
<dbReference type="EMBL" id="JANZXA010000003">
    <property type="protein sequence ID" value="MCT2399312.1"/>
    <property type="molecule type" value="Genomic_DNA"/>
</dbReference>
<accession>A0ABT2I403</accession>
<proteinExistence type="predicted"/>
<keyword evidence="2" id="KW-1185">Reference proteome</keyword>
<evidence type="ECO:0000313" key="2">
    <source>
        <dbReference type="Proteomes" id="UP001165583"/>
    </source>
</evidence>